<dbReference type="EMBL" id="JACGCM010001272">
    <property type="protein sequence ID" value="KAF6157726.1"/>
    <property type="molecule type" value="Genomic_DNA"/>
</dbReference>
<name>A0A7J7MS67_9MAGN</name>
<accession>A0A7J7MS67</accession>
<feature type="non-terminal residue" evidence="1">
    <location>
        <position position="1"/>
    </location>
</feature>
<evidence type="ECO:0000313" key="2">
    <source>
        <dbReference type="Proteomes" id="UP000541444"/>
    </source>
</evidence>
<protein>
    <submittedName>
        <fullName evidence="1">Uncharacterized protein</fullName>
    </submittedName>
</protein>
<gene>
    <name evidence="1" type="ORF">GIB67_037299</name>
</gene>
<dbReference type="Proteomes" id="UP000541444">
    <property type="component" value="Unassembled WGS sequence"/>
</dbReference>
<proteinExistence type="predicted"/>
<evidence type="ECO:0000313" key="1">
    <source>
        <dbReference type="EMBL" id="KAF6157726.1"/>
    </source>
</evidence>
<organism evidence="1 2">
    <name type="scientific">Kingdonia uniflora</name>
    <dbReference type="NCBI Taxonomy" id="39325"/>
    <lineage>
        <taxon>Eukaryota</taxon>
        <taxon>Viridiplantae</taxon>
        <taxon>Streptophyta</taxon>
        <taxon>Embryophyta</taxon>
        <taxon>Tracheophyta</taxon>
        <taxon>Spermatophyta</taxon>
        <taxon>Magnoliopsida</taxon>
        <taxon>Ranunculales</taxon>
        <taxon>Circaeasteraceae</taxon>
        <taxon>Kingdonia</taxon>
    </lineage>
</organism>
<sequence>QAPGEKLETFTRKFFGLARKLDNLDKKITISAFTNALLIDGRVKEHLILNKPQTLEDMMEKVNNFIDLERLTTEK</sequence>
<comment type="caution">
    <text evidence="1">The sequence shown here is derived from an EMBL/GenBank/DDBJ whole genome shotgun (WGS) entry which is preliminary data.</text>
</comment>
<dbReference type="AlphaFoldDB" id="A0A7J7MS67"/>
<keyword evidence="2" id="KW-1185">Reference proteome</keyword>
<reference evidence="1 2" key="1">
    <citation type="journal article" date="2020" name="IScience">
        <title>Genome Sequencing of the Endangered Kingdonia uniflora (Circaeasteraceae, Ranunculales) Reveals Potential Mechanisms of Evolutionary Specialization.</title>
        <authorList>
            <person name="Sun Y."/>
            <person name="Deng T."/>
            <person name="Zhang A."/>
            <person name="Moore M.J."/>
            <person name="Landis J.B."/>
            <person name="Lin N."/>
            <person name="Zhang H."/>
            <person name="Zhang X."/>
            <person name="Huang J."/>
            <person name="Zhang X."/>
            <person name="Sun H."/>
            <person name="Wang H."/>
        </authorList>
    </citation>
    <scope>NUCLEOTIDE SEQUENCE [LARGE SCALE GENOMIC DNA]</scope>
    <source>
        <strain evidence="1">TB1705</strain>
        <tissue evidence="1">Leaf</tissue>
    </source>
</reference>